<dbReference type="Gene3D" id="2.10.50.10">
    <property type="entry name" value="Tumor Necrosis Factor Receptor, subunit A, domain 2"/>
    <property type="match status" value="3"/>
</dbReference>
<evidence type="ECO:0000313" key="2">
    <source>
        <dbReference type="Proteomes" id="UP000324091"/>
    </source>
</evidence>
<dbReference type="AlphaFoldDB" id="A0A5C6PBS6"/>
<keyword evidence="2" id="KW-1185">Reference proteome</keyword>
<proteinExistence type="predicted"/>
<evidence type="ECO:0000313" key="1">
    <source>
        <dbReference type="EMBL" id="TWW77254.1"/>
    </source>
</evidence>
<dbReference type="Proteomes" id="UP000324091">
    <property type="component" value="Chromosome 12"/>
</dbReference>
<protein>
    <submittedName>
        <fullName evidence="1">Uncharacterized protein</fullName>
    </submittedName>
</protein>
<dbReference type="InterPro" id="IPR009030">
    <property type="entry name" value="Growth_fac_rcpt_cys_sf"/>
</dbReference>
<dbReference type="SMART" id="SM01411">
    <property type="entry name" value="Ephrin_rec_like"/>
    <property type="match status" value="7"/>
</dbReference>
<dbReference type="PANTHER" id="PTHR46104">
    <property type="entry name" value="GENE 9195-RELATED-RELATED"/>
    <property type="match status" value="1"/>
</dbReference>
<comment type="caution">
    <text evidence="1">The sequence shown here is derived from an EMBL/GenBank/DDBJ whole genome shotgun (WGS) entry which is preliminary data.</text>
</comment>
<name>A0A5C6PBS6_9TELE</name>
<sequence length="489" mass="51037">MMHLGSECPPGHACPAGSAKPTVCLSGTFQSLSRQSTCDSCPRGFYCVEGSSAPSPCPLGTIGLSAGRMSSADCSPCPSGFFCNGSALTEPNGPCSPDLMETFAQWVTFVLRVVGHLDHVLLAASYQNLEHLLYHSAIPAPQGNTVSAMEVHNLQPCEAGFYCNRTGLNAPAGLCAAGYYCSQGSSVPNATPCPAGHYCPDGTIFPWPCPPGTMKNYLGGSSVEECQLCSPGHYCQQRGAVEPSGLCAEGFYCPEGQISDRPQQHVCSEGHFCQRGSVSLTACHPGSYQPTRGQSSCETCPAGFYCPEQGWFQEFLAQAECKPCPPGFHCQALTSSPRACPAGYICPGNDHPLPCPRGTYSPTQGLTSMGECLTCPAGQFCASEGLVKPSGPCAAGFLCLMGATAPNPTDNRTGALCPPGSFCQQGQRAVEATVKPALCPSGYYCPPGLTRGWEFPCPTGTIQSQAGVSTPESCLPCPAGKEGCRIDTF</sequence>
<gene>
    <name evidence="1" type="ORF">D4764_12G0006440</name>
</gene>
<dbReference type="EMBL" id="RHFK02000004">
    <property type="protein sequence ID" value="TWW77254.1"/>
    <property type="molecule type" value="Genomic_DNA"/>
</dbReference>
<accession>A0A5C6PBS6</accession>
<reference evidence="1 2" key="1">
    <citation type="submission" date="2019-04" db="EMBL/GenBank/DDBJ databases">
        <title>Chromosome genome assembly for Takifugu flavidus.</title>
        <authorList>
            <person name="Xiao S."/>
        </authorList>
    </citation>
    <scope>NUCLEOTIDE SEQUENCE [LARGE SCALE GENOMIC DNA]</scope>
    <source>
        <strain evidence="1">HTHZ2018</strain>
        <tissue evidence="1">Muscle</tissue>
    </source>
</reference>
<dbReference type="PANTHER" id="PTHR46104:SF1">
    <property type="entry name" value="GENE 9195-RELATED"/>
    <property type="match status" value="1"/>
</dbReference>
<organism evidence="1 2">
    <name type="scientific">Takifugu flavidus</name>
    <name type="common">sansaifugu</name>
    <dbReference type="NCBI Taxonomy" id="433684"/>
    <lineage>
        <taxon>Eukaryota</taxon>
        <taxon>Metazoa</taxon>
        <taxon>Chordata</taxon>
        <taxon>Craniata</taxon>
        <taxon>Vertebrata</taxon>
        <taxon>Euteleostomi</taxon>
        <taxon>Actinopterygii</taxon>
        <taxon>Neopterygii</taxon>
        <taxon>Teleostei</taxon>
        <taxon>Neoteleostei</taxon>
        <taxon>Acanthomorphata</taxon>
        <taxon>Eupercaria</taxon>
        <taxon>Tetraodontiformes</taxon>
        <taxon>Tetradontoidea</taxon>
        <taxon>Tetraodontidae</taxon>
        <taxon>Takifugu</taxon>
    </lineage>
</organism>
<dbReference type="SUPFAM" id="SSF57184">
    <property type="entry name" value="Growth factor receptor domain"/>
    <property type="match status" value="3"/>
</dbReference>